<keyword evidence="2" id="KW-1185">Reference proteome</keyword>
<evidence type="ECO:0000313" key="2">
    <source>
        <dbReference type="Proteomes" id="UP000692954"/>
    </source>
</evidence>
<dbReference type="AlphaFoldDB" id="A0A8S1NS72"/>
<sequence length="76" mass="8946">MIITTIMGNQNKFYLTQFLESLKQQSEQQQYLLNRFQNKYTIIISLEKVKEKSFSLSTIFIGQGIISLKYLVFSDN</sequence>
<accession>A0A8S1NS72</accession>
<organism evidence="1 2">
    <name type="scientific">Paramecium sonneborni</name>
    <dbReference type="NCBI Taxonomy" id="65129"/>
    <lineage>
        <taxon>Eukaryota</taxon>
        <taxon>Sar</taxon>
        <taxon>Alveolata</taxon>
        <taxon>Ciliophora</taxon>
        <taxon>Intramacronucleata</taxon>
        <taxon>Oligohymenophorea</taxon>
        <taxon>Peniculida</taxon>
        <taxon>Parameciidae</taxon>
        <taxon>Paramecium</taxon>
    </lineage>
</organism>
<dbReference type="Proteomes" id="UP000692954">
    <property type="component" value="Unassembled WGS sequence"/>
</dbReference>
<gene>
    <name evidence="1" type="ORF">PSON_ATCC_30995.1.T0540307</name>
</gene>
<name>A0A8S1NS72_9CILI</name>
<proteinExistence type="predicted"/>
<comment type="caution">
    <text evidence="1">The sequence shown here is derived from an EMBL/GenBank/DDBJ whole genome shotgun (WGS) entry which is preliminary data.</text>
</comment>
<evidence type="ECO:0000313" key="1">
    <source>
        <dbReference type="EMBL" id="CAD8089784.1"/>
    </source>
</evidence>
<dbReference type="EMBL" id="CAJJDN010000054">
    <property type="protein sequence ID" value="CAD8089784.1"/>
    <property type="molecule type" value="Genomic_DNA"/>
</dbReference>
<protein>
    <submittedName>
        <fullName evidence="1">Uncharacterized protein</fullName>
    </submittedName>
</protein>
<reference evidence="1" key="1">
    <citation type="submission" date="2021-01" db="EMBL/GenBank/DDBJ databases">
        <authorList>
            <consortium name="Genoscope - CEA"/>
            <person name="William W."/>
        </authorList>
    </citation>
    <scope>NUCLEOTIDE SEQUENCE</scope>
</reference>